<evidence type="ECO:0000256" key="1">
    <source>
        <dbReference type="ARBA" id="ARBA00022603"/>
    </source>
</evidence>
<feature type="binding site" evidence="5">
    <location>
        <position position="245"/>
    </location>
    <ligand>
        <name>S-adenosyl-L-methionine</name>
        <dbReference type="ChEBI" id="CHEBI:59789"/>
    </ligand>
</feature>
<dbReference type="Gene3D" id="3.40.50.150">
    <property type="entry name" value="Vaccinia Virus protein VP39"/>
    <property type="match status" value="1"/>
</dbReference>
<comment type="caution">
    <text evidence="5">Lacks conserved residue(s) required for the propagation of feature annotation.</text>
</comment>
<dbReference type="Proteomes" id="UP000009170">
    <property type="component" value="Unassembled WGS sequence"/>
</dbReference>
<dbReference type="PANTHER" id="PTHR22808">
    <property type="entry name" value="NCL1 YEAST -RELATED NOL1/NOP2/FMU SUN DOMAIN-CONTAINING"/>
    <property type="match status" value="1"/>
</dbReference>
<accession>A0A090N4U6</accession>
<evidence type="ECO:0000256" key="5">
    <source>
        <dbReference type="PROSITE-ProRule" id="PRU01023"/>
    </source>
</evidence>
<dbReference type="RefSeq" id="XP_003080712.2">
    <property type="nucleotide sequence ID" value="XM_003080664.2"/>
</dbReference>
<keyword evidence="3 5" id="KW-0949">S-adenosyl-L-methionine</keyword>
<dbReference type="InParanoid" id="A0A090N4U6"/>
<dbReference type="PRINTS" id="PR02008">
    <property type="entry name" value="RCMTFAMILY"/>
</dbReference>
<feature type="domain" description="SAM-dependent MTase RsmB/NOP-type" evidence="6">
    <location>
        <begin position="36"/>
        <end position="417"/>
    </location>
</feature>
<organism evidence="7 8">
    <name type="scientific">Ostreococcus tauri</name>
    <name type="common">Marine green alga</name>
    <dbReference type="NCBI Taxonomy" id="70448"/>
    <lineage>
        <taxon>Eukaryota</taxon>
        <taxon>Viridiplantae</taxon>
        <taxon>Chlorophyta</taxon>
        <taxon>Mamiellophyceae</taxon>
        <taxon>Mamiellales</taxon>
        <taxon>Bathycoccaceae</taxon>
        <taxon>Ostreococcus</taxon>
    </lineage>
</organism>
<feature type="binding site" evidence="5">
    <location>
        <position position="201"/>
    </location>
    <ligand>
        <name>S-adenosyl-L-methionine</name>
        <dbReference type="ChEBI" id="CHEBI:59789"/>
    </ligand>
</feature>
<reference evidence="8" key="1">
    <citation type="journal article" date="2006" name="Proc. Natl. Acad. Sci. U.S.A.">
        <title>Genome analysis of the smallest free-living eukaryote Ostreococcus tauri unveils many unique features.</title>
        <authorList>
            <person name="Derelle E."/>
            <person name="Ferraz C."/>
            <person name="Rombauts S."/>
            <person name="Rouze P."/>
            <person name="Worden A.Z."/>
            <person name="Robbens S."/>
            <person name="Partensky F."/>
            <person name="Degroeve S."/>
            <person name="Echeynie S."/>
            <person name="Cooke R."/>
            <person name="Saeys Y."/>
            <person name="Wuyts J."/>
            <person name="Jabbari K."/>
            <person name="Bowler C."/>
            <person name="Panaud O."/>
            <person name="Piegu B."/>
            <person name="Ball S.G."/>
            <person name="Ral J.-P."/>
            <person name="Bouget F.-Y."/>
            <person name="Piganeau G."/>
            <person name="De Baets B."/>
            <person name="Picard A."/>
            <person name="Delseny M."/>
            <person name="Demaille J."/>
            <person name="Van de Peer Y."/>
            <person name="Moreau H."/>
        </authorList>
    </citation>
    <scope>NUCLEOTIDE SEQUENCE [LARGE SCALE GENOMIC DNA]</scope>
    <source>
        <strain evidence="8">OTTH 0595 / CCAP 157/2 / RCC745</strain>
    </source>
</reference>
<protein>
    <submittedName>
        <fullName evidence="7">RNA (C5-cytosine) methyltransferase</fullName>
    </submittedName>
</protein>
<keyword evidence="1 5" id="KW-0489">Methyltransferase</keyword>
<evidence type="ECO:0000256" key="2">
    <source>
        <dbReference type="ARBA" id="ARBA00022679"/>
    </source>
</evidence>
<evidence type="ECO:0000313" key="7">
    <source>
        <dbReference type="EMBL" id="CEG01421.1"/>
    </source>
</evidence>
<gene>
    <name evidence="7" type="ORF">OT_ostta08g01420</name>
</gene>
<reference evidence="7 8" key="2">
    <citation type="journal article" date="2014" name="BMC Genomics">
        <title>An improved genome of the model marine alga Ostreococcus tauri unfolds by assessing Illumina de novo assemblies.</title>
        <authorList>
            <person name="Blanc-Mathieu R."/>
            <person name="Verhelst B."/>
            <person name="Derelle E."/>
            <person name="Rombauts S."/>
            <person name="Bouget F.Y."/>
            <person name="Carre I."/>
            <person name="Chateau A."/>
            <person name="Eyre-Walker A."/>
            <person name="Grimsley N."/>
            <person name="Moreau H."/>
            <person name="Piegu B."/>
            <person name="Rivals E."/>
            <person name="Schackwitz W."/>
            <person name="Van de Peer Y."/>
            <person name="Piganeau G."/>
        </authorList>
    </citation>
    <scope>NUCLEOTIDE SEQUENCE [LARGE SCALE GENOMIC DNA]</scope>
    <source>
        <strain evidence="8">OTTH 0595 / CCAP 157/2 / RCC745</strain>
    </source>
</reference>
<feature type="binding site" evidence="5">
    <location>
        <position position="166"/>
    </location>
    <ligand>
        <name>S-adenosyl-L-methionine</name>
        <dbReference type="ChEBI" id="CHEBI:59789"/>
    </ligand>
</feature>
<dbReference type="OrthoDB" id="1938384at2759"/>
<dbReference type="SUPFAM" id="SSF53335">
    <property type="entry name" value="S-adenosyl-L-methionine-dependent methyltransferases"/>
    <property type="match status" value="1"/>
</dbReference>
<comment type="similarity">
    <text evidence="5">Belongs to the class I-like SAM-binding methyltransferase superfamily. RsmB/NOP family.</text>
</comment>
<proteinExistence type="inferred from homology"/>
<dbReference type="PROSITE" id="PS51686">
    <property type="entry name" value="SAM_MT_RSMB_NOP"/>
    <property type="match status" value="1"/>
</dbReference>
<evidence type="ECO:0000313" key="8">
    <source>
        <dbReference type="Proteomes" id="UP000009170"/>
    </source>
</evidence>
<dbReference type="Pfam" id="PF01189">
    <property type="entry name" value="Methyltr_RsmB-F"/>
    <property type="match status" value="1"/>
</dbReference>
<dbReference type="InterPro" id="IPR001678">
    <property type="entry name" value="MeTrfase_RsmB-F_NOP2_dom"/>
</dbReference>
<name>A0A090N4U6_OSTTA</name>
<comment type="caution">
    <text evidence="7">The sequence shown here is derived from an EMBL/GenBank/DDBJ whole genome shotgun (WGS) entry which is preliminary data.</text>
</comment>
<dbReference type="GeneID" id="9831363"/>
<keyword evidence="8" id="KW-1185">Reference proteome</keyword>
<keyword evidence="2 5" id="KW-0808">Transferase</keyword>
<dbReference type="AlphaFoldDB" id="A0A090N4U6"/>
<dbReference type="GO" id="GO:0008173">
    <property type="term" value="F:RNA methyltransferase activity"/>
    <property type="evidence" value="ECO:0007669"/>
    <property type="project" value="InterPro"/>
</dbReference>
<dbReference type="GO" id="GO:0003723">
    <property type="term" value="F:RNA binding"/>
    <property type="evidence" value="ECO:0007669"/>
    <property type="project" value="UniProtKB-UniRule"/>
</dbReference>
<dbReference type="InterPro" id="IPR023267">
    <property type="entry name" value="RCMT"/>
</dbReference>
<evidence type="ECO:0000256" key="4">
    <source>
        <dbReference type="ARBA" id="ARBA00022884"/>
    </source>
</evidence>
<dbReference type="InterPro" id="IPR029063">
    <property type="entry name" value="SAM-dependent_MTases_sf"/>
</dbReference>
<dbReference type="KEGG" id="ota:OT_ostta08g01420"/>
<evidence type="ECO:0000256" key="3">
    <source>
        <dbReference type="ARBA" id="ARBA00022691"/>
    </source>
</evidence>
<sequence>MGNKTSVIAHRKFACGEALFERYYKAQGLGNDFEDFMKALKTPLPVTFRTHGARDEALEVRHALLNTEEAMEAFEGAYVIANPSGETRRGRPVVPERAREVMETATKEGLGARQEIVSMLPVMALDPPSGARVLDVCASPGQKTMQLLERVRYGASGTRGVVHANDAHPGRVKTLLQAIDRHCRIAREREGLFASRAFGQDLHFPLFAESGDLKRERRRITALSDGCERMDALLELGGYTHVLADVPCSGDGTIRKDADCLVRWHPGIGNMLHQTQLAIARRCARLLKPGGVMVYSTCTFNPVEDEAVVASLLLDDELSLELQELDGLPVEGRPGLYAWRVGEHVNASGDDDGDVSIKWFETFDEANVNGSGDFMTTMWPPGPKFARELRLERCERFFPQDGAKNTGGFFVAKIRKKDDKVTRDAFCAIVESELATRCDGQGATTSKKVKKSSVEDVDAAIDRLVPAHRVSKELVGALREKFCGDKVFLSIDPVRRKVYIGSATSSAFLDKSCGESVRLASAGVLLFEPSEDDKAIEYDVDWNARAIDDLCVTTDGVNALCASVGSKLPSNWWTCLPTEIDALLAMRGEAIDLEDLSEQTQRQTSKYDARCTVILCLKKKSGEVVFAMPGTFDGNSLKLAENAVKDVSTLATELRRVAKIRK</sequence>
<evidence type="ECO:0000259" key="6">
    <source>
        <dbReference type="PROSITE" id="PS51686"/>
    </source>
</evidence>
<feature type="active site" description="Nucleophile" evidence="5">
    <location>
        <position position="298"/>
    </location>
</feature>
<dbReference type="STRING" id="70448.A0A090N4U6"/>
<dbReference type="GO" id="GO:0001510">
    <property type="term" value="P:RNA methylation"/>
    <property type="evidence" value="ECO:0007669"/>
    <property type="project" value="InterPro"/>
</dbReference>
<keyword evidence="4 5" id="KW-0694">RNA-binding</keyword>
<dbReference type="EMBL" id="CAID01000008">
    <property type="protein sequence ID" value="CEG01421.1"/>
    <property type="molecule type" value="Genomic_DNA"/>
</dbReference>
<dbReference type="InterPro" id="IPR049560">
    <property type="entry name" value="MeTrfase_RsmB-F_NOP2_cat"/>
</dbReference>